<evidence type="ECO:0000313" key="3">
    <source>
        <dbReference type="Proteomes" id="UP000321947"/>
    </source>
</evidence>
<feature type="region of interest" description="Disordered" evidence="1">
    <location>
        <begin position="102"/>
        <end position="168"/>
    </location>
</feature>
<gene>
    <name evidence="2" type="ORF">E5676_scaffold544G00160</name>
</gene>
<sequence>MFMKFQLQSLPYMVYECKVVASRALCHKVYHQKNLRYMLLKVLMCLSMKRVVAESTAKGVETAPSVFETHIPEMDTDEQDDVLLARLKVLLKMCLFPTPGLHHASSEEPGPSHHSPPVRSSVSNDVTAPNLHSESASVPVDEFTKTEGRIDVPDDETPVNDENVKPANTGITNTVELDRRIADEVNVSYKHHSCLSVMSLIEKAGLSKTISNVGSVYPQFLSSNVEPECSPSNPSNEVLKSALSGGTLSSWLVNGIPTVAFSVKYVILHKIGITNWFLSSHASSVFIALRTFMYQICNDVIVDTDSFIYNQILRHVETFRVKIPIDVP</sequence>
<name>A0A5D3C8Q0_CUCMM</name>
<feature type="compositionally biased region" description="Polar residues" evidence="1">
    <location>
        <begin position="124"/>
        <end position="136"/>
    </location>
</feature>
<dbReference type="EMBL" id="SSTD01013212">
    <property type="protein sequence ID" value="TYK07548.1"/>
    <property type="molecule type" value="Genomic_DNA"/>
</dbReference>
<comment type="caution">
    <text evidence="2">The sequence shown here is derived from an EMBL/GenBank/DDBJ whole genome shotgun (WGS) entry which is preliminary data.</text>
</comment>
<dbReference type="Proteomes" id="UP000321947">
    <property type="component" value="Unassembled WGS sequence"/>
</dbReference>
<proteinExistence type="predicted"/>
<organism evidence="2 3">
    <name type="scientific">Cucumis melo var. makuwa</name>
    <name type="common">Oriental melon</name>
    <dbReference type="NCBI Taxonomy" id="1194695"/>
    <lineage>
        <taxon>Eukaryota</taxon>
        <taxon>Viridiplantae</taxon>
        <taxon>Streptophyta</taxon>
        <taxon>Embryophyta</taxon>
        <taxon>Tracheophyta</taxon>
        <taxon>Spermatophyta</taxon>
        <taxon>Magnoliopsida</taxon>
        <taxon>eudicotyledons</taxon>
        <taxon>Gunneridae</taxon>
        <taxon>Pentapetalae</taxon>
        <taxon>rosids</taxon>
        <taxon>fabids</taxon>
        <taxon>Cucurbitales</taxon>
        <taxon>Cucurbitaceae</taxon>
        <taxon>Benincaseae</taxon>
        <taxon>Cucumis</taxon>
    </lineage>
</organism>
<dbReference type="AlphaFoldDB" id="A0A5D3C8Q0"/>
<protein>
    <submittedName>
        <fullName evidence="2">Envelope-like protein</fullName>
    </submittedName>
</protein>
<feature type="compositionally biased region" description="Basic and acidic residues" evidence="1">
    <location>
        <begin position="142"/>
        <end position="152"/>
    </location>
</feature>
<feature type="compositionally biased region" description="Low complexity" evidence="1">
    <location>
        <begin position="107"/>
        <end position="123"/>
    </location>
</feature>
<evidence type="ECO:0000313" key="2">
    <source>
        <dbReference type="EMBL" id="TYK07548.1"/>
    </source>
</evidence>
<accession>A0A5D3C8Q0</accession>
<evidence type="ECO:0000256" key="1">
    <source>
        <dbReference type="SAM" id="MobiDB-lite"/>
    </source>
</evidence>
<reference evidence="2 3" key="1">
    <citation type="submission" date="2019-08" db="EMBL/GenBank/DDBJ databases">
        <title>Draft genome sequences of two oriental melons (Cucumis melo L. var makuwa).</title>
        <authorList>
            <person name="Kwon S.-Y."/>
        </authorList>
    </citation>
    <scope>NUCLEOTIDE SEQUENCE [LARGE SCALE GENOMIC DNA]</scope>
    <source>
        <strain evidence="3">cv. Chang Bougi</strain>
        <tissue evidence="2">Leaf</tissue>
    </source>
</reference>